<dbReference type="EMBL" id="JACIBV010000001">
    <property type="protein sequence ID" value="MBB3724571.1"/>
    <property type="molecule type" value="Genomic_DNA"/>
</dbReference>
<protein>
    <submittedName>
        <fullName evidence="1">Uncharacterized protein</fullName>
    </submittedName>
</protein>
<evidence type="ECO:0000313" key="1">
    <source>
        <dbReference type="EMBL" id="MBB3724571.1"/>
    </source>
</evidence>
<dbReference type="RefSeq" id="WP_183642693.1">
    <property type="nucleotide sequence ID" value="NZ_JACIBV010000001.1"/>
</dbReference>
<comment type="caution">
    <text evidence="1">The sequence shown here is derived from an EMBL/GenBank/DDBJ whole genome shotgun (WGS) entry which is preliminary data.</text>
</comment>
<proteinExistence type="predicted"/>
<sequence length="87" mass="8806">MVEAGGVALLRVQAEADKAEDGAVRAAAAIHGVPSKLVLDGSFGADSRITVKSSADVSMINAHVTGIYDRQSASARARLTNVPACAA</sequence>
<dbReference type="GeneID" id="95387069"/>
<evidence type="ECO:0000313" key="2">
    <source>
        <dbReference type="Proteomes" id="UP000579945"/>
    </source>
</evidence>
<name>A0A7W5UZ07_9ACTN</name>
<organism evidence="1 2">
    <name type="scientific">Nonomuraea dietziae</name>
    <dbReference type="NCBI Taxonomy" id="65515"/>
    <lineage>
        <taxon>Bacteria</taxon>
        <taxon>Bacillati</taxon>
        <taxon>Actinomycetota</taxon>
        <taxon>Actinomycetes</taxon>
        <taxon>Streptosporangiales</taxon>
        <taxon>Streptosporangiaceae</taxon>
        <taxon>Nonomuraea</taxon>
    </lineage>
</organism>
<dbReference type="Proteomes" id="UP000579945">
    <property type="component" value="Unassembled WGS sequence"/>
</dbReference>
<accession>A0A7W5UZ07</accession>
<gene>
    <name evidence="1" type="ORF">FHR33_000431</name>
</gene>
<keyword evidence="2" id="KW-1185">Reference proteome</keyword>
<reference evidence="1 2" key="1">
    <citation type="submission" date="2020-08" db="EMBL/GenBank/DDBJ databases">
        <title>Sequencing the genomes of 1000 actinobacteria strains.</title>
        <authorList>
            <person name="Klenk H.-P."/>
        </authorList>
    </citation>
    <scope>NUCLEOTIDE SEQUENCE [LARGE SCALE GENOMIC DNA]</scope>
    <source>
        <strain evidence="1 2">DSM 44320</strain>
    </source>
</reference>
<dbReference type="AlphaFoldDB" id="A0A7W5UZ07"/>